<feature type="transmembrane region" description="Helical" evidence="1">
    <location>
        <begin position="304"/>
        <end position="326"/>
    </location>
</feature>
<dbReference type="SUPFAM" id="SSF82866">
    <property type="entry name" value="Multidrug efflux transporter AcrB transmembrane domain"/>
    <property type="match status" value="2"/>
</dbReference>
<evidence type="ECO:0000256" key="1">
    <source>
        <dbReference type="SAM" id="Phobius"/>
    </source>
</evidence>
<dbReference type="PANTHER" id="PTHR33406">
    <property type="entry name" value="MEMBRANE PROTEIN MJ1562-RELATED"/>
    <property type="match status" value="1"/>
</dbReference>
<sequence length="781" mass="83684">MNNRTRLLLWSAMMIVAGLWLAWAAGSRLSFETDIKAMLPQTTPDAVTRHALKQVDAILGRRSLYLIGAPDFATADSAAQAFIATLRASPAYADARFTHAPSHAEFAQLYGDAQRLLLTDRDRHQLEQRGAQAYADAEWQRLYSPEVLTRTQAFASDPLQLYGHYLAQLAPAGGALTARDGKFVLERDDGIDLLVSVTLADSPYRLDLQKEAIPPLRSAIDAARAVSPSVTLIGSGVLRRAAATSERIRLEIIVIGGLSLTGVLLVFMFCFRSPRPLLLVLLSLSAAMLVSLATVATVYGRIHIVALVFEACVVGLATDYSILLFSDRYRDAQPWNGRLGLRRIGRSIGVAMASMLLAYASFLVPASAGLRQMALLSISGLVAAYLTVVLIYPVLLGTPAPAAPAIAAWRDRLGRLRAPRRPTLALLFAAGGILLIVGGQRLRFIDDVRALRTEPPALLSEESLVRERLGTVTDTRFFLVEGRDIEALLQNEETLRGRLDVLLQRHVLGDYRALSQFVPSAQRQRDDAALLAKTVYADGSPLATLQARLGFPAQAFAQQQAAFEAARATHIDLATALNSPLGPRLRDLWLGKTGHGVASLVLIGGVADDGALSSAAAGLPDVRLIDRDADASQVLQHYRHLALFGLGGALLLIALLLTMRYGMGAGLRLMAVPFGSGLLTLATLGAFDVPATLFTVLALMLVVGLGVDNAVFLYENRDARPMALLATSIAALVSLFGFGLLSASATPFVHSLGLGVLLGTLYSWLLAVLVTAAPRQPSPAP</sequence>
<dbReference type="InterPro" id="IPR050545">
    <property type="entry name" value="Mycobact_MmpL"/>
</dbReference>
<feature type="transmembrane region" description="Helical" evidence="1">
    <location>
        <begin position="669"/>
        <end position="687"/>
    </location>
</feature>
<evidence type="ECO:0000313" key="2">
    <source>
        <dbReference type="EMBL" id="NKF21246.1"/>
    </source>
</evidence>
<gene>
    <name evidence="2" type="ORF">G7Y82_02875</name>
</gene>
<name>A0A970B8C6_9GAMM</name>
<dbReference type="Proteomes" id="UP000653472">
    <property type="component" value="Unassembled WGS sequence"/>
</dbReference>
<dbReference type="AlphaFoldDB" id="A0A970B8C6"/>
<organism evidence="2 3">
    <name type="scientific">Solimonas marina</name>
    <dbReference type="NCBI Taxonomy" id="2714601"/>
    <lineage>
        <taxon>Bacteria</taxon>
        <taxon>Pseudomonadati</taxon>
        <taxon>Pseudomonadota</taxon>
        <taxon>Gammaproteobacteria</taxon>
        <taxon>Nevskiales</taxon>
        <taxon>Nevskiaceae</taxon>
        <taxon>Solimonas</taxon>
    </lineage>
</organism>
<dbReference type="GO" id="GO:0005886">
    <property type="term" value="C:plasma membrane"/>
    <property type="evidence" value="ECO:0007669"/>
    <property type="project" value="TreeGrafter"/>
</dbReference>
<feature type="transmembrane region" description="Helical" evidence="1">
    <location>
        <begin position="278"/>
        <end position="298"/>
    </location>
</feature>
<feature type="transmembrane region" description="Helical" evidence="1">
    <location>
        <begin position="748"/>
        <end position="773"/>
    </location>
</feature>
<evidence type="ECO:0008006" key="4">
    <source>
        <dbReference type="Google" id="ProtNLM"/>
    </source>
</evidence>
<feature type="transmembrane region" description="Helical" evidence="1">
    <location>
        <begin position="252"/>
        <end position="271"/>
    </location>
</feature>
<feature type="transmembrane region" description="Helical" evidence="1">
    <location>
        <begin position="374"/>
        <end position="402"/>
    </location>
</feature>
<dbReference type="RefSeq" id="WP_168146477.1">
    <property type="nucleotide sequence ID" value="NZ_JAAVXB010000001.1"/>
</dbReference>
<feature type="transmembrane region" description="Helical" evidence="1">
    <location>
        <begin position="347"/>
        <end position="368"/>
    </location>
</feature>
<feature type="transmembrane region" description="Helical" evidence="1">
    <location>
        <begin position="638"/>
        <end position="657"/>
    </location>
</feature>
<protein>
    <recommendedName>
        <fullName evidence="4">Membrane transport protein MMPL domain-containing protein</fullName>
    </recommendedName>
</protein>
<feature type="transmembrane region" description="Helical" evidence="1">
    <location>
        <begin position="423"/>
        <end position="442"/>
    </location>
</feature>
<accession>A0A970B8C6</accession>
<reference evidence="2" key="1">
    <citation type="submission" date="2020-03" db="EMBL/GenBank/DDBJ databases">
        <title>Solimonas marina sp. nov., isolated from deep seawater of the Pacific Ocean.</title>
        <authorList>
            <person name="Liu X."/>
            <person name="Lai Q."/>
            <person name="Sun F."/>
            <person name="Gai Y."/>
            <person name="Li G."/>
            <person name="Shao Z."/>
        </authorList>
    </citation>
    <scope>NUCLEOTIDE SEQUENCE</scope>
    <source>
        <strain evidence="2">C16B3</strain>
    </source>
</reference>
<evidence type="ECO:0000313" key="3">
    <source>
        <dbReference type="Proteomes" id="UP000653472"/>
    </source>
</evidence>
<dbReference type="EMBL" id="JAAVXB010000001">
    <property type="protein sequence ID" value="NKF21246.1"/>
    <property type="molecule type" value="Genomic_DNA"/>
</dbReference>
<dbReference type="PANTHER" id="PTHR33406:SF13">
    <property type="entry name" value="MEMBRANE PROTEIN YDFJ"/>
    <property type="match status" value="1"/>
</dbReference>
<keyword evidence="1" id="KW-0812">Transmembrane</keyword>
<feature type="transmembrane region" description="Helical" evidence="1">
    <location>
        <begin position="693"/>
        <end position="714"/>
    </location>
</feature>
<keyword evidence="1" id="KW-0472">Membrane</keyword>
<feature type="transmembrane region" description="Helical" evidence="1">
    <location>
        <begin position="721"/>
        <end position="742"/>
    </location>
</feature>
<keyword evidence="1" id="KW-1133">Transmembrane helix</keyword>
<proteinExistence type="predicted"/>
<keyword evidence="3" id="KW-1185">Reference proteome</keyword>
<dbReference type="Gene3D" id="1.20.1640.10">
    <property type="entry name" value="Multidrug efflux transporter AcrB transmembrane domain"/>
    <property type="match status" value="1"/>
</dbReference>
<comment type="caution">
    <text evidence="2">The sequence shown here is derived from an EMBL/GenBank/DDBJ whole genome shotgun (WGS) entry which is preliminary data.</text>
</comment>